<dbReference type="EMBL" id="AZHC01000007">
    <property type="protein sequence ID" value="OAA46075.1"/>
    <property type="molecule type" value="Genomic_DNA"/>
</dbReference>
<feature type="compositionally biased region" description="Basic and acidic residues" evidence="3">
    <location>
        <begin position="356"/>
        <end position="385"/>
    </location>
</feature>
<dbReference type="PANTHER" id="PTHR48025">
    <property type="entry name" value="OS02G0815200 PROTEIN"/>
    <property type="match status" value="1"/>
</dbReference>
<evidence type="ECO:0000313" key="5">
    <source>
        <dbReference type="EMBL" id="OAA46075.1"/>
    </source>
</evidence>
<dbReference type="PANTHER" id="PTHR48025:SF1">
    <property type="entry name" value="RRM DOMAIN-CONTAINING PROTEIN"/>
    <property type="match status" value="1"/>
</dbReference>
<dbReference type="InterPro" id="IPR035979">
    <property type="entry name" value="RBD_domain_sf"/>
</dbReference>
<dbReference type="OMA" id="RVWVNQL"/>
<feature type="domain" description="RRM" evidence="4">
    <location>
        <begin position="80"/>
        <end position="171"/>
    </location>
</feature>
<comment type="caution">
    <text evidence="5">The sequence shown here is derived from an EMBL/GenBank/DDBJ whole genome shotgun (WGS) entry which is preliminary data.</text>
</comment>
<proteinExistence type="predicted"/>
<dbReference type="Pfam" id="PF00076">
    <property type="entry name" value="RRM_1"/>
    <property type="match status" value="1"/>
</dbReference>
<dbReference type="InterPro" id="IPR050502">
    <property type="entry name" value="Euk_RNA-bind_prot"/>
</dbReference>
<dbReference type="Proteomes" id="UP000243498">
    <property type="component" value="Unassembled WGS sequence"/>
</dbReference>
<feature type="compositionally biased region" description="Basic residues" evidence="3">
    <location>
        <begin position="40"/>
        <end position="50"/>
    </location>
</feature>
<dbReference type="SUPFAM" id="SSF54928">
    <property type="entry name" value="RNA-binding domain, RBD"/>
    <property type="match status" value="1"/>
</dbReference>
<evidence type="ECO:0000256" key="1">
    <source>
        <dbReference type="ARBA" id="ARBA00022884"/>
    </source>
</evidence>
<feature type="region of interest" description="Disordered" evidence="3">
    <location>
        <begin position="280"/>
        <end position="299"/>
    </location>
</feature>
<reference evidence="5 6" key="1">
    <citation type="journal article" date="2016" name="Genome Biol. Evol.">
        <title>Divergent and convergent evolution of fungal pathogenicity.</title>
        <authorList>
            <person name="Shang Y."/>
            <person name="Xiao G."/>
            <person name="Zheng P."/>
            <person name="Cen K."/>
            <person name="Zhan S."/>
            <person name="Wang C."/>
        </authorList>
    </citation>
    <scope>NUCLEOTIDE SEQUENCE [LARGE SCALE GENOMIC DNA]</scope>
    <source>
        <strain evidence="5 6">RCEF 4871</strain>
    </source>
</reference>
<dbReference type="SMART" id="SM00360">
    <property type="entry name" value="RRM"/>
    <property type="match status" value="2"/>
</dbReference>
<evidence type="ECO:0000259" key="4">
    <source>
        <dbReference type="PROSITE" id="PS50102"/>
    </source>
</evidence>
<dbReference type="InterPro" id="IPR012677">
    <property type="entry name" value="Nucleotide-bd_a/b_plait_sf"/>
</dbReference>
<feature type="region of interest" description="Disordered" evidence="3">
    <location>
        <begin position="173"/>
        <end position="198"/>
    </location>
</feature>
<keyword evidence="6" id="KW-1185">Reference proteome</keyword>
<dbReference type="PROSITE" id="PS50102">
    <property type="entry name" value="RRM"/>
    <property type="match status" value="2"/>
</dbReference>
<protein>
    <submittedName>
        <fullName evidence="5">Nucleotide-binding, alpha-beta plait</fullName>
    </submittedName>
</protein>
<feature type="domain" description="RRM" evidence="4">
    <location>
        <begin position="209"/>
        <end position="322"/>
    </location>
</feature>
<feature type="region of interest" description="Disordered" evidence="3">
    <location>
        <begin position="1"/>
        <end position="79"/>
    </location>
</feature>
<evidence type="ECO:0000313" key="6">
    <source>
        <dbReference type="Proteomes" id="UP000243498"/>
    </source>
</evidence>
<dbReference type="GO" id="GO:0003729">
    <property type="term" value="F:mRNA binding"/>
    <property type="evidence" value="ECO:0007669"/>
    <property type="project" value="TreeGrafter"/>
</dbReference>
<feature type="compositionally biased region" description="Basic and acidic residues" evidence="3">
    <location>
        <begin position="327"/>
        <end position="349"/>
    </location>
</feature>
<dbReference type="OrthoDB" id="1875751at2759"/>
<dbReference type="AlphaFoldDB" id="A0A167G2P9"/>
<feature type="compositionally biased region" description="Basic and acidic residues" evidence="3">
    <location>
        <begin position="57"/>
        <end position="79"/>
    </location>
</feature>
<evidence type="ECO:0000256" key="3">
    <source>
        <dbReference type="SAM" id="MobiDB-lite"/>
    </source>
</evidence>
<dbReference type="InterPro" id="IPR000504">
    <property type="entry name" value="RRM_dom"/>
</dbReference>
<feature type="region of interest" description="Disordered" evidence="3">
    <location>
        <begin position="327"/>
        <end position="385"/>
    </location>
</feature>
<keyword evidence="1 2" id="KW-0694">RNA-binding</keyword>
<accession>A0A167G2P9</accession>
<feature type="compositionally biased region" description="Acidic residues" evidence="3">
    <location>
        <begin position="280"/>
        <end position="289"/>
    </location>
</feature>
<evidence type="ECO:0000256" key="2">
    <source>
        <dbReference type="PROSITE-ProRule" id="PRU00176"/>
    </source>
</evidence>
<gene>
    <name evidence="5" type="ORF">NOR_02828</name>
</gene>
<sequence length="408" mass="45481">MAGAIEETARQNDDTAASTKRKSSMGEIEVDLALPEPPSKRARRALKKGKPLPPKNESADEKEKPEGDGEQNDKKVRSEHGIWVGNLPFTVTAAELRQWLVENSGGVINDDSITRIKMPTSKDSSREKGQKAFNKGFAYVDFTDIGGKVAAIALTESEIGHRKLLIKDSKSFEGRPAKEKEPEAVETGPDGKVKYGGGQKKEVDANASRKIFVGNMSFKTTDEDVRRNFEKCGEIDWVKVATFEDSGKCKGYGWVKFKEPEAAAWAVRGFVKVKEAAETEEDFKDSDDAEDKKQDQQKQFKTRKWWLNRMLGRELKLELAEDDQTRYKKRFGKDAQRQPNGGERKERPSQGRNGVRSRDEAASDETGAKREAAPEKAVNKPLKEAVDIQLAKLTGGVVKHTGTKMTFD</sequence>
<dbReference type="STRING" id="1081105.A0A167G2P9"/>
<dbReference type="Gene3D" id="3.30.70.330">
    <property type="match status" value="2"/>
</dbReference>
<name>A0A167G2P9_METRR</name>
<organism evidence="5 6">
    <name type="scientific">Metarhizium rileyi (strain RCEF 4871)</name>
    <name type="common">Nomuraea rileyi</name>
    <dbReference type="NCBI Taxonomy" id="1649241"/>
    <lineage>
        <taxon>Eukaryota</taxon>
        <taxon>Fungi</taxon>
        <taxon>Dikarya</taxon>
        <taxon>Ascomycota</taxon>
        <taxon>Pezizomycotina</taxon>
        <taxon>Sordariomycetes</taxon>
        <taxon>Hypocreomycetidae</taxon>
        <taxon>Hypocreales</taxon>
        <taxon>Clavicipitaceae</taxon>
        <taxon>Metarhizium</taxon>
    </lineage>
</organism>